<dbReference type="OrthoDB" id="236506at2157"/>
<dbReference type="AlphaFoldDB" id="A0A1H8QZG4"/>
<protein>
    <submittedName>
        <fullName evidence="1">Uncharacterized protein</fullName>
    </submittedName>
</protein>
<keyword evidence="2" id="KW-1185">Reference proteome</keyword>
<evidence type="ECO:0000313" key="1">
    <source>
        <dbReference type="EMBL" id="SEO59575.1"/>
    </source>
</evidence>
<organism evidence="1 2">
    <name type="scientific">Halogranum amylolyticum</name>
    <dbReference type="NCBI Taxonomy" id="660520"/>
    <lineage>
        <taxon>Archaea</taxon>
        <taxon>Methanobacteriati</taxon>
        <taxon>Methanobacteriota</taxon>
        <taxon>Stenosarchaea group</taxon>
        <taxon>Halobacteria</taxon>
        <taxon>Halobacteriales</taxon>
        <taxon>Haloferacaceae</taxon>
    </lineage>
</organism>
<dbReference type="RefSeq" id="WP_089822753.1">
    <property type="nucleotide sequence ID" value="NZ_FODV01000003.1"/>
</dbReference>
<proteinExistence type="predicted"/>
<dbReference type="Pfam" id="PF24373">
    <property type="entry name" value="DUF7529"/>
    <property type="match status" value="1"/>
</dbReference>
<name>A0A1H8QZG4_9EURY</name>
<dbReference type="Proteomes" id="UP000199126">
    <property type="component" value="Unassembled WGS sequence"/>
</dbReference>
<dbReference type="EMBL" id="FODV01000003">
    <property type="protein sequence ID" value="SEO59575.1"/>
    <property type="molecule type" value="Genomic_DNA"/>
</dbReference>
<gene>
    <name evidence="1" type="ORF">SAMN04487948_103407</name>
</gene>
<dbReference type="InterPro" id="IPR055951">
    <property type="entry name" value="DUF7529"/>
</dbReference>
<accession>A0A1H8QZG4</accession>
<evidence type="ECO:0000313" key="2">
    <source>
        <dbReference type="Proteomes" id="UP000199126"/>
    </source>
</evidence>
<sequence length="183" mass="20404">MPDTTEGDDVDYAERLAASSDVGKNAWQATLDEMDALADEFEAEGWQTVTIAAGHTAPENPSTGEGDRFGLTHVVPNNKAEEFTDLFEEGAFPQYEVYRNEIEGREFVVTVLSDPEKEAAILIAGSYELRHAPGCVKAAKREGKMYTHVQTLDKTHLGSFEHDDYTRFFPNADRIENWVRSGN</sequence>
<reference evidence="2" key="1">
    <citation type="submission" date="2016-10" db="EMBL/GenBank/DDBJ databases">
        <authorList>
            <person name="Varghese N."/>
            <person name="Submissions S."/>
        </authorList>
    </citation>
    <scope>NUCLEOTIDE SEQUENCE [LARGE SCALE GENOMIC DNA]</scope>
    <source>
        <strain evidence="2">CGMCC 1.10121</strain>
    </source>
</reference>